<evidence type="ECO:0000313" key="10">
    <source>
        <dbReference type="EMBL" id="GEB52460.1"/>
    </source>
</evidence>
<dbReference type="PROSITE" id="PS00072">
    <property type="entry name" value="ACYL_COA_DH_1"/>
    <property type="match status" value="1"/>
</dbReference>
<comment type="caution">
    <text evidence="10">The sequence shown here is derived from an EMBL/GenBank/DDBJ whole genome shotgun (WGS) entry which is preliminary data.</text>
</comment>
<keyword evidence="11" id="KW-1185">Reference proteome</keyword>
<dbReference type="InterPro" id="IPR006091">
    <property type="entry name" value="Acyl-CoA_Oxase/DH_mid-dom"/>
</dbReference>
<feature type="domain" description="Acyl-CoA dehydrogenase/oxidase N-terminal" evidence="9">
    <location>
        <begin position="7"/>
        <end position="118"/>
    </location>
</feature>
<keyword evidence="5 6" id="KW-0560">Oxidoreductase</keyword>
<comment type="cofactor">
    <cofactor evidence="1 6">
        <name>FAD</name>
        <dbReference type="ChEBI" id="CHEBI:57692"/>
    </cofactor>
</comment>
<keyword evidence="4 6" id="KW-0274">FAD</keyword>
<evidence type="ECO:0000313" key="11">
    <source>
        <dbReference type="Proteomes" id="UP000319210"/>
    </source>
</evidence>
<evidence type="ECO:0000256" key="2">
    <source>
        <dbReference type="ARBA" id="ARBA00009347"/>
    </source>
</evidence>
<dbReference type="Gene3D" id="1.10.540.10">
    <property type="entry name" value="Acyl-CoA dehydrogenase/oxidase, N-terminal domain"/>
    <property type="match status" value="1"/>
</dbReference>
<dbReference type="InterPro" id="IPR009100">
    <property type="entry name" value="AcylCoA_DH/oxidase_NM_dom_sf"/>
</dbReference>
<evidence type="ECO:0000256" key="6">
    <source>
        <dbReference type="RuleBase" id="RU362125"/>
    </source>
</evidence>
<evidence type="ECO:0000256" key="5">
    <source>
        <dbReference type="ARBA" id="ARBA00023002"/>
    </source>
</evidence>
<reference evidence="10 11" key="1">
    <citation type="submission" date="2019-06" db="EMBL/GenBank/DDBJ databases">
        <title>Whole genome shotgun sequence of Streptomyces cacaoi subsp. cacaoi NBRC 12748.</title>
        <authorList>
            <person name="Hosoyama A."/>
            <person name="Uohara A."/>
            <person name="Ohji S."/>
            <person name="Ichikawa N."/>
        </authorList>
    </citation>
    <scope>NUCLEOTIDE SEQUENCE [LARGE SCALE GENOMIC DNA]</scope>
    <source>
        <strain evidence="10 11">NBRC 12748</strain>
    </source>
</reference>
<dbReference type="Proteomes" id="UP000319210">
    <property type="component" value="Unassembled WGS sequence"/>
</dbReference>
<evidence type="ECO:0000259" key="8">
    <source>
        <dbReference type="Pfam" id="PF02770"/>
    </source>
</evidence>
<evidence type="ECO:0000256" key="1">
    <source>
        <dbReference type="ARBA" id="ARBA00001974"/>
    </source>
</evidence>
<dbReference type="AlphaFoldDB" id="A0A4Y3R9G5"/>
<evidence type="ECO:0000259" key="7">
    <source>
        <dbReference type="Pfam" id="PF00441"/>
    </source>
</evidence>
<accession>A0A4Y3R9G5</accession>
<keyword evidence="3 6" id="KW-0285">Flavoprotein</keyword>
<dbReference type="Gene3D" id="2.40.110.10">
    <property type="entry name" value="Butyryl-CoA Dehydrogenase, subunit A, domain 2"/>
    <property type="match status" value="1"/>
</dbReference>
<dbReference type="Gene3D" id="1.20.140.10">
    <property type="entry name" value="Butyryl-CoA Dehydrogenase, subunit A, domain 3"/>
    <property type="match status" value="1"/>
</dbReference>
<evidence type="ECO:0000256" key="3">
    <source>
        <dbReference type="ARBA" id="ARBA00022630"/>
    </source>
</evidence>
<evidence type="ECO:0000259" key="9">
    <source>
        <dbReference type="Pfam" id="PF02771"/>
    </source>
</evidence>
<dbReference type="PANTHER" id="PTHR43884">
    <property type="entry name" value="ACYL-COA DEHYDROGENASE"/>
    <property type="match status" value="1"/>
</dbReference>
<gene>
    <name evidence="10" type="ORF">SCA03_50110</name>
</gene>
<protein>
    <submittedName>
        <fullName evidence="10">Acyl-CoA dehydrogenase</fullName>
    </submittedName>
</protein>
<dbReference type="InterPro" id="IPR046373">
    <property type="entry name" value="Acyl-CoA_Oxase/DH_mid-dom_sf"/>
</dbReference>
<dbReference type="InterPro" id="IPR036250">
    <property type="entry name" value="AcylCo_DH-like_C"/>
</dbReference>
<organism evidence="10 11">
    <name type="scientific">Streptomyces cacaoi</name>
    <dbReference type="NCBI Taxonomy" id="1898"/>
    <lineage>
        <taxon>Bacteria</taxon>
        <taxon>Bacillati</taxon>
        <taxon>Actinomycetota</taxon>
        <taxon>Actinomycetes</taxon>
        <taxon>Kitasatosporales</taxon>
        <taxon>Streptomycetaceae</taxon>
        <taxon>Streptomyces</taxon>
    </lineage>
</organism>
<sequence length="383" mass="41025">MIRWNSDQNELRQGLAQWGEALSAGHIEADERAAFSPDKWRLVGKTGLLALPFPEEYGGLGQSLLTTMYVLEGLGEHCRDAGLNFTATTSIASTGVPLARFGTAAQKERYLPGICTGETIGAHAVTEPEGGSDAMAMATRAERDADGGHFTLTGSKAFVSNGPVADVLVVYARTRPEGGPLGITAFLVDRDTPGLTVGNPVKKMGLRTAPLAELYLDECRVPREAVLGRVGGGYLVLDHVMKREVLYSFIVNAGEMRHRLERCVAYARERHAFGSPIGAYQSVANKIVDMKTGLETARRWLYDTGERLAAGEDVTMDVAIAKLLTSRANVAGALAAVQIFGGHGYMSEYGLEQELRNAVGGTIYSGTNEIQYTRIASLLGLGA</sequence>
<feature type="domain" description="Acyl-CoA oxidase/dehydrogenase middle" evidence="8">
    <location>
        <begin position="123"/>
        <end position="219"/>
    </location>
</feature>
<dbReference type="SUPFAM" id="SSF47203">
    <property type="entry name" value="Acyl-CoA dehydrogenase C-terminal domain-like"/>
    <property type="match status" value="1"/>
</dbReference>
<dbReference type="OrthoDB" id="8876745at2"/>
<dbReference type="InterPro" id="IPR037069">
    <property type="entry name" value="AcylCoA_DH/ox_N_sf"/>
</dbReference>
<proteinExistence type="inferred from homology"/>
<name>A0A4Y3R9G5_STRCI</name>
<evidence type="ECO:0000256" key="4">
    <source>
        <dbReference type="ARBA" id="ARBA00022827"/>
    </source>
</evidence>
<dbReference type="InterPro" id="IPR013786">
    <property type="entry name" value="AcylCoA_DH/ox_N"/>
</dbReference>
<dbReference type="InterPro" id="IPR006089">
    <property type="entry name" value="Acyl-CoA_DH_CS"/>
</dbReference>
<dbReference type="Pfam" id="PF02770">
    <property type="entry name" value="Acyl-CoA_dh_M"/>
    <property type="match status" value="1"/>
</dbReference>
<dbReference type="FunFam" id="2.40.110.10:FF:000002">
    <property type="entry name" value="Acyl-CoA dehydrogenase fadE12"/>
    <property type="match status" value="1"/>
</dbReference>
<dbReference type="EMBL" id="BJMM01000031">
    <property type="protein sequence ID" value="GEB52460.1"/>
    <property type="molecule type" value="Genomic_DNA"/>
</dbReference>
<dbReference type="Pfam" id="PF02771">
    <property type="entry name" value="Acyl-CoA_dh_N"/>
    <property type="match status" value="1"/>
</dbReference>
<dbReference type="GO" id="GO:0050660">
    <property type="term" value="F:flavin adenine dinucleotide binding"/>
    <property type="evidence" value="ECO:0007669"/>
    <property type="project" value="InterPro"/>
</dbReference>
<dbReference type="PANTHER" id="PTHR43884:SF12">
    <property type="entry name" value="ISOVALERYL-COA DEHYDROGENASE, MITOCHONDRIAL-RELATED"/>
    <property type="match status" value="1"/>
</dbReference>
<dbReference type="SUPFAM" id="SSF56645">
    <property type="entry name" value="Acyl-CoA dehydrogenase NM domain-like"/>
    <property type="match status" value="1"/>
</dbReference>
<comment type="similarity">
    <text evidence="2 6">Belongs to the acyl-CoA dehydrogenase family.</text>
</comment>
<dbReference type="InterPro" id="IPR009075">
    <property type="entry name" value="AcylCo_DH/oxidase_C"/>
</dbReference>
<feature type="domain" description="Acyl-CoA dehydrogenase/oxidase C-terminal" evidence="7">
    <location>
        <begin position="233"/>
        <end position="377"/>
    </location>
</feature>
<dbReference type="GO" id="GO:0003995">
    <property type="term" value="F:acyl-CoA dehydrogenase activity"/>
    <property type="evidence" value="ECO:0007669"/>
    <property type="project" value="InterPro"/>
</dbReference>
<dbReference type="RefSeq" id="WP_030874339.1">
    <property type="nucleotide sequence ID" value="NZ_BJMM01000031.1"/>
</dbReference>
<dbReference type="Pfam" id="PF00441">
    <property type="entry name" value="Acyl-CoA_dh_1"/>
    <property type="match status" value="1"/>
</dbReference>